<proteinExistence type="predicted"/>
<comment type="caution">
    <text evidence="1">The sequence shown here is derived from an EMBL/GenBank/DDBJ whole genome shotgun (WGS) entry which is preliminary data.</text>
</comment>
<accession>A0A5C4VQG8</accession>
<gene>
    <name evidence="1" type="ORF">FH608_038360</name>
</gene>
<dbReference type="EMBL" id="VDLX02000018">
    <property type="protein sequence ID" value="KAB8189859.1"/>
    <property type="molecule type" value="Genomic_DNA"/>
</dbReference>
<dbReference type="PANTHER" id="PTHR43792:SF16">
    <property type="entry name" value="N-ACETYLTRANSFERASE DOMAIN-CONTAINING PROTEIN"/>
    <property type="match status" value="1"/>
</dbReference>
<dbReference type="PROSITE" id="PS51186">
    <property type="entry name" value="GNAT"/>
    <property type="match status" value="1"/>
</dbReference>
<dbReference type="OrthoDB" id="3533156at2"/>
<dbReference type="SUPFAM" id="SSF55729">
    <property type="entry name" value="Acyl-CoA N-acyltransferases (Nat)"/>
    <property type="match status" value="1"/>
</dbReference>
<evidence type="ECO:0000313" key="1">
    <source>
        <dbReference type="EMBL" id="KAB8189859.1"/>
    </source>
</evidence>
<accession>A0A5P9YT15</accession>
<dbReference type="PANTHER" id="PTHR43792">
    <property type="entry name" value="GNAT FAMILY, PUTATIVE (AFU_ORTHOLOGUE AFUA_3G00765)-RELATED-RELATED"/>
    <property type="match status" value="1"/>
</dbReference>
<dbReference type="InterPro" id="IPR051531">
    <property type="entry name" value="N-acetyltransferase"/>
</dbReference>
<dbReference type="AlphaFoldDB" id="A0A5C4VQG8"/>
<sequence>MHIHLETERLILRRFTESDADDLYALHNDPEVMRYLNGGRHTPREVIVGETLPTFIASGYLAALEKPSGAFLGWFHLRAPQGGPEDEPELGYRLHRAAWGRGYATEGSRALIDQAFRELGARRVFAQTMAVNARSRRVMERCGLRFARTFFMEFEDPLPGTEEGEVEYELLRADWEART</sequence>
<dbReference type="InterPro" id="IPR000182">
    <property type="entry name" value="GNAT_dom"/>
</dbReference>
<organism evidence="1 2">
    <name type="scientific">Nonomuraea phyllanthi</name>
    <dbReference type="NCBI Taxonomy" id="2219224"/>
    <lineage>
        <taxon>Bacteria</taxon>
        <taxon>Bacillati</taxon>
        <taxon>Actinomycetota</taxon>
        <taxon>Actinomycetes</taxon>
        <taxon>Streptosporangiales</taxon>
        <taxon>Streptosporangiaceae</taxon>
        <taxon>Nonomuraea</taxon>
    </lineage>
</organism>
<dbReference type="GO" id="GO:0016747">
    <property type="term" value="F:acyltransferase activity, transferring groups other than amino-acyl groups"/>
    <property type="evidence" value="ECO:0007669"/>
    <property type="project" value="InterPro"/>
</dbReference>
<dbReference type="Pfam" id="PF13302">
    <property type="entry name" value="Acetyltransf_3"/>
    <property type="match status" value="1"/>
</dbReference>
<keyword evidence="2" id="KW-1185">Reference proteome</keyword>
<name>A0A5C4VQG8_9ACTN</name>
<dbReference type="Proteomes" id="UP000312512">
    <property type="component" value="Unassembled WGS sequence"/>
</dbReference>
<evidence type="ECO:0000313" key="2">
    <source>
        <dbReference type="Proteomes" id="UP000312512"/>
    </source>
</evidence>
<dbReference type="RefSeq" id="WP_139635292.1">
    <property type="nucleotide sequence ID" value="NZ_CP045572.1"/>
</dbReference>
<dbReference type="InterPro" id="IPR016181">
    <property type="entry name" value="Acyl_CoA_acyltransferase"/>
</dbReference>
<protein>
    <submittedName>
        <fullName evidence="1">GNAT family N-acetyltransferase</fullName>
    </submittedName>
</protein>
<keyword evidence="1" id="KW-0808">Transferase</keyword>
<reference evidence="1 2" key="1">
    <citation type="submission" date="2019-10" db="EMBL/GenBank/DDBJ databases">
        <title>Nonomuraea sp. nov., isolated from Phyllanthus amarus.</title>
        <authorList>
            <person name="Klykleung N."/>
            <person name="Tanasupawat S."/>
        </authorList>
    </citation>
    <scope>NUCLEOTIDE SEQUENCE [LARGE SCALE GENOMIC DNA]</scope>
    <source>
        <strain evidence="1 2">PA1-10</strain>
    </source>
</reference>
<dbReference type="Gene3D" id="3.40.630.30">
    <property type="match status" value="1"/>
</dbReference>